<evidence type="ECO:0000256" key="2">
    <source>
        <dbReference type="ARBA" id="ARBA00022692"/>
    </source>
</evidence>
<dbReference type="AlphaFoldDB" id="A0A4R0RP06"/>
<feature type="transmembrane region" description="Helical" evidence="6">
    <location>
        <begin position="375"/>
        <end position="394"/>
    </location>
</feature>
<comment type="caution">
    <text evidence="8">The sequence shown here is derived from an EMBL/GenBank/DDBJ whole genome shotgun (WGS) entry which is preliminary data.</text>
</comment>
<feature type="transmembrane region" description="Helical" evidence="6">
    <location>
        <begin position="192"/>
        <end position="215"/>
    </location>
</feature>
<name>A0A4R0RP06_9APHY</name>
<reference evidence="8 9" key="1">
    <citation type="submission" date="2018-11" db="EMBL/GenBank/DDBJ databases">
        <title>Genome assembly of Steccherinum ochraceum LE-BIN_3174, the white-rot fungus of the Steccherinaceae family (The Residual Polyporoid clade, Polyporales, Basidiomycota).</title>
        <authorList>
            <person name="Fedorova T.V."/>
            <person name="Glazunova O.A."/>
            <person name="Landesman E.O."/>
            <person name="Moiseenko K.V."/>
            <person name="Psurtseva N.V."/>
            <person name="Savinova O.S."/>
            <person name="Shakhova N.V."/>
            <person name="Tyazhelova T.V."/>
            <person name="Vasina D.V."/>
        </authorList>
    </citation>
    <scope>NUCLEOTIDE SEQUENCE [LARGE SCALE GENOMIC DNA]</scope>
    <source>
        <strain evidence="8 9">LE-BIN_3174</strain>
    </source>
</reference>
<keyword evidence="4 6" id="KW-0472">Membrane</keyword>
<feature type="transmembrane region" description="Helical" evidence="6">
    <location>
        <begin position="102"/>
        <end position="120"/>
    </location>
</feature>
<dbReference type="Gene3D" id="1.20.1250.20">
    <property type="entry name" value="MFS general substrate transporter like domains"/>
    <property type="match status" value="1"/>
</dbReference>
<feature type="transmembrane region" description="Helical" evidence="6">
    <location>
        <begin position="298"/>
        <end position="322"/>
    </location>
</feature>
<evidence type="ECO:0000256" key="4">
    <source>
        <dbReference type="ARBA" id="ARBA00023136"/>
    </source>
</evidence>
<feature type="compositionally biased region" description="Polar residues" evidence="5">
    <location>
        <begin position="1"/>
        <end position="12"/>
    </location>
</feature>
<feature type="transmembrane region" description="Helical" evidence="6">
    <location>
        <begin position="221"/>
        <end position="241"/>
    </location>
</feature>
<evidence type="ECO:0000313" key="9">
    <source>
        <dbReference type="Proteomes" id="UP000292702"/>
    </source>
</evidence>
<feature type="compositionally biased region" description="Basic and acidic residues" evidence="5">
    <location>
        <begin position="22"/>
        <end position="31"/>
    </location>
</feature>
<feature type="transmembrane region" description="Helical" evidence="6">
    <location>
        <begin position="406"/>
        <end position="431"/>
    </location>
</feature>
<keyword evidence="9" id="KW-1185">Reference proteome</keyword>
<dbReference type="PANTHER" id="PTHR23502:SF7">
    <property type="entry name" value="DRUG_PROTON ANTIPORTER YHK8-RELATED"/>
    <property type="match status" value="1"/>
</dbReference>
<evidence type="ECO:0000256" key="3">
    <source>
        <dbReference type="ARBA" id="ARBA00022989"/>
    </source>
</evidence>
<dbReference type="SUPFAM" id="SSF103473">
    <property type="entry name" value="MFS general substrate transporter"/>
    <property type="match status" value="1"/>
</dbReference>
<dbReference type="STRING" id="92696.A0A4R0RP06"/>
<feature type="domain" description="Major facilitator superfamily (MFS) profile" evidence="7">
    <location>
        <begin position="67"/>
        <end position="493"/>
    </location>
</feature>
<comment type="subcellular location">
    <subcellularLocation>
        <location evidence="1">Membrane</location>
        <topology evidence="1">Multi-pass membrane protein</topology>
    </subcellularLocation>
</comment>
<proteinExistence type="predicted"/>
<dbReference type="OrthoDB" id="3561359at2759"/>
<dbReference type="InterPro" id="IPR036259">
    <property type="entry name" value="MFS_trans_sf"/>
</dbReference>
<dbReference type="PANTHER" id="PTHR23502">
    <property type="entry name" value="MAJOR FACILITATOR SUPERFAMILY"/>
    <property type="match status" value="1"/>
</dbReference>
<sequence length="502" mass="55079">MSAHGSDSTIDVASTEEAPAQDVEKAVDKGKQAASAGVQVADADPYEVKLTPEEDPKNMTKFRRWLAVMVISTAAFCVTSCSSAASFTEAGTMADFHVSHEVAILGVSLFVQGLGLGPLLAGPLSELYGRNIVYRASFFFFWVFTFPVAFPPDMATFLVFRWITGFCGAAFLSVAGGSIGDMFANHEVATPMAIFTVSPFVGPAVGPLVAGFITQNTNWRWVYRVFIIWNFIQFVCIVAFVRETYVPVLLKWKAARLRKSENESRYWAPLDRHQGLWHSIQQSCYVPFKLIILDRMALLLDLWSALLLGILYLAFQVFPIIFGQGHHFNVQSVGMTFLGIGLGMVVAVACTPLWNALYRRETARHNGNPPPEMRLIIGMVGAVIVPISLYWLAFTTYPHVHWIVPIISSVFLGIGIVFCFTAVFTYLVVAYRPVAASAMAGNTFVRTSFAAAFPLFAGQMYDALGTVGATALLAGLTTVIAPLPFIFYRYGARIRASSRFAA</sequence>
<gene>
    <name evidence="8" type="ORF">EIP91_002896</name>
</gene>
<dbReference type="InterPro" id="IPR011701">
    <property type="entry name" value="MFS"/>
</dbReference>
<evidence type="ECO:0000259" key="7">
    <source>
        <dbReference type="PROSITE" id="PS50850"/>
    </source>
</evidence>
<dbReference type="EMBL" id="RWJN01000019">
    <property type="protein sequence ID" value="TCD70550.1"/>
    <property type="molecule type" value="Genomic_DNA"/>
</dbReference>
<feature type="transmembrane region" description="Helical" evidence="6">
    <location>
        <begin position="132"/>
        <end position="150"/>
    </location>
</feature>
<feature type="transmembrane region" description="Helical" evidence="6">
    <location>
        <begin position="467"/>
        <end position="490"/>
    </location>
</feature>
<feature type="transmembrane region" description="Helical" evidence="6">
    <location>
        <begin position="162"/>
        <end position="180"/>
    </location>
</feature>
<feature type="region of interest" description="Disordered" evidence="5">
    <location>
        <begin position="1"/>
        <end position="38"/>
    </location>
</feature>
<organism evidence="8 9">
    <name type="scientific">Steccherinum ochraceum</name>
    <dbReference type="NCBI Taxonomy" id="92696"/>
    <lineage>
        <taxon>Eukaryota</taxon>
        <taxon>Fungi</taxon>
        <taxon>Dikarya</taxon>
        <taxon>Basidiomycota</taxon>
        <taxon>Agaricomycotina</taxon>
        <taxon>Agaricomycetes</taxon>
        <taxon>Polyporales</taxon>
        <taxon>Steccherinaceae</taxon>
        <taxon>Steccherinum</taxon>
    </lineage>
</organism>
<feature type="transmembrane region" description="Helical" evidence="6">
    <location>
        <begin position="334"/>
        <end position="354"/>
    </location>
</feature>
<dbReference type="CDD" id="cd17323">
    <property type="entry name" value="MFS_Tpo1_MDR_like"/>
    <property type="match status" value="1"/>
</dbReference>
<dbReference type="GO" id="GO:0005886">
    <property type="term" value="C:plasma membrane"/>
    <property type="evidence" value="ECO:0007669"/>
    <property type="project" value="TreeGrafter"/>
</dbReference>
<feature type="transmembrane region" description="Helical" evidence="6">
    <location>
        <begin position="443"/>
        <end position="461"/>
    </location>
</feature>
<dbReference type="InterPro" id="IPR020846">
    <property type="entry name" value="MFS_dom"/>
</dbReference>
<protein>
    <recommendedName>
        <fullName evidence="7">Major facilitator superfamily (MFS) profile domain-containing protein</fullName>
    </recommendedName>
</protein>
<evidence type="ECO:0000256" key="5">
    <source>
        <dbReference type="SAM" id="MobiDB-lite"/>
    </source>
</evidence>
<dbReference type="GO" id="GO:0022857">
    <property type="term" value="F:transmembrane transporter activity"/>
    <property type="evidence" value="ECO:0007669"/>
    <property type="project" value="InterPro"/>
</dbReference>
<evidence type="ECO:0000256" key="6">
    <source>
        <dbReference type="SAM" id="Phobius"/>
    </source>
</evidence>
<accession>A0A4R0RP06</accession>
<dbReference type="Proteomes" id="UP000292702">
    <property type="component" value="Unassembled WGS sequence"/>
</dbReference>
<dbReference type="Pfam" id="PF07690">
    <property type="entry name" value="MFS_1"/>
    <property type="match status" value="1"/>
</dbReference>
<dbReference type="PROSITE" id="PS50850">
    <property type="entry name" value="MFS"/>
    <property type="match status" value="1"/>
</dbReference>
<feature type="transmembrane region" description="Helical" evidence="6">
    <location>
        <begin position="65"/>
        <end position="87"/>
    </location>
</feature>
<evidence type="ECO:0000256" key="1">
    <source>
        <dbReference type="ARBA" id="ARBA00004141"/>
    </source>
</evidence>
<dbReference type="FunFam" id="1.20.1250.20:FF:000082">
    <property type="entry name" value="MFS multidrug transporter, putative"/>
    <property type="match status" value="1"/>
</dbReference>
<keyword evidence="3 6" id="KW-1133">Transmembrane helix</keyword>
<evidence type="ECO:0000313" key="8">
    <source>
        <dbReference type="EMBL" id="TCD70550.1"/>
    </source>
</evidence>
<keyword evidence="2 6" id="KW-0812">Transmembrane</keyword>